<dbReference type="InterPro" id="IPR057326">
    <property type="entry name" value="KR_dom"/>
</dbReference>
<reference evidence="5 6" key="1">
    <citation type="submission" date="2015-12" db="EMBL/GenBank/DDBJ databases">
        <authorList>
            <person name="Shamseldin A."/>
            <person name="Moawad H."/>
            <person name="Abd El-Rahim W.M."/>
            <person name="Sadowsky M.J."/>
        </authorList>
    </citation>
    <scope>NUCLEOTIDE SEQUENCE [LARGE SCALE GENOMIC DNA]</scope>
    <source>
        <strain evidence="5 6">SJ5A-1</strain>
    </source>
</reference>
<dbReference type="SMART" id="SM00822">
    <property type="entry name" value="PKS_KR"/>
    <property type="match status" value="1"/>
</dbReference>
<keyword evidence="6" id="KW-1185">Reference proteome</keyword>
<dbReference type="InterPro" id="IPR020904">
    <property type="entry name" value="Sc_DH/Rdtase_CS"/>
</dbReference>
<keyword evidence="2" id="KW-0560">Oxidoreductase</keyword>
<evidence type="ECO:0000256" key="2">
    <source>
        <dbReference type="ARBA" id="ARBA00023002"/>
    </source>
</evidence>
<dbReference type="InterPro" id="IPR002347">
    <property type="entry name" value="SDR_fam"/>
</dbReference>
<dbReference type="InterPro" id="IPR036291">
    <property type="entry name" value="NAD(P)-bd_dom_sf"/>
</dbReference>
<comment type="similarity">
    <text evidence="1 3">Belongs to the short-chain dehydrogenases/reductases (SDR) family.</text>
</comment>
<gene>
    <name evidence="5" type="ORF">AVJ23_05930</name>
</gene>
<dbReference type="FunFam" id="3.40.50.720:FF:000084">
    <property type="entry name" value="Short-chain dehydrogenase reductase"/>
    <property type="match status" value="1"/>
</dbReference>
<dbReference type="OrthoDB" id="658698at2"/>
<evidence type="ECO:0000256" key="1">
    <source>
        <dbReference type="ARBA" id="ARBA00006484"/>
    </source>
</evidence>
<accession>A0A0W7WNG4</accession>
<evidence type="ECO:0000256" key="3">
    <source>
        <dbReference type="RuleBase" id="RU000363"/>
    </source>
</evidence>
<dbReference type="STRING" id="1685382.AVJ23_05930"/>
<dbReference type="SUPFAM" id="SSF51735">
    <property type="entry name" value="NAD(P)-binding Rossmann-fold domains"/>
    <property type="match status" value="1"/>
</dbReference>
<name>A0A0W7WNG4_9RHOB</name>
<dbReference type="RefSeq" id="WP_058861227.1">
    <property type="nucleotide sequence ID" value="NZ_LPXO01000002.1"/>
</dbReference>
<organism evidence="5 6">
    <name type="scientific">Pseudoponticoccus marisrubri</name>
    <dbReference type="NCBI Taxonomy" id="1685382"/>
    <lineage>
        <taxon>Bacteria</taxon>
        <taxon>Pseudomonadati</taxon>
        <taxon>Pseudomonadota</taxon>
        <taxon>Alphaproteobacteria</taxon>
        <taxon>Rhodobacterales</taxon>
        <taxon>Roseobacteraceae</taxon>
        <taxon>Pseudoponticoccus</taxon>
    </lineage>
</organism>
<dbReference type="CDD" id="cd05233">
    <property type="entry name" value="SDR_c"/>
    <property type="match status" value="1"/>
</dbReference>
<proteinExistence type="inferred from homology"/>
<dbReference type="Gene3D" id="3.40.50.720">
    <property type="entry name" value="NAD(P)-binding Rossmann-like Domain"/>
    <property type="match status" value="1"/>
</dbReference>
<dbReference type="PANTHER" id="PTHR43669:SF12">
    <property type="entry name" value="BLR5618 PROTEIN"/>
    <property type="match status" value="1"/>
</dbReference>
<dbReference type="PRINTS" id="PR00081">
    <property type="entry name" value="GDHRDH"/>
</dbReference>
<dbReference type="GO" id="GO:0016491">
    <property type="term" value="F:oxidoreductase activity"/>
    <property type="evidence" value="ECO:0007669"/>
    <property type="project" value="UniProtKB-KW"/>
</dbReference>
<evidence type="ECO:0000313" key="6">
    <source>
        <dbReference type="Proteomes" id="UP000054396"/>
    </source>
</evidence>
<evidence type="ECO:0000313" key="5">
    <source>
        <dbReference type="EMBL" id="KUF12108.1"/>
    </source>
</evidence>
<dbReference type="PANTHER" id="PTHR43669">
    <property type="entry name" value="5-KETO-D-GLUCONATE 5-REDUCTASE"/>
    <property type="match status" value="1"/>
</dbReference>
<comment type="caution">
    <text evidence="5">The sequence shown here is derived from an EMBL/GenBank/DDBJ whole genome shotgun (WGS) entry which is preliminary data.</text>
</comment>
<dbReference type="EMBL" id="LPXO01000002">
    <property type="protein sequence ID" value="KUF12108.1"/>
    <property type="molecule type" value="Genomic_DNA"/>
</dbReference>
<dbReference type="Pfam" id="PF00106">
    <property type="entry name" value="adh_short"/>
    <property type="match status" value="1"/>
</dbReference>
<dbReference type="Proteomes" id="UP000054396">
    <property type="component" value="Unassembled WGS sequence"/>
</dbReference>
<dbReference type="PROSITE" id="PS00061">
    <property type="entry name" value="ADH_SHORT"/>
    <property type="match status" value="1"/>
</dbReference>
<feature type="domain" description="Ketoreductase" evidence="4">
    <location>
        <begin position="3"/>
        <end position="187"/>
    </location>
</feature>
<dbReference type="AlphaFoldDB" id="A0A0W7WNG4"/>
<sequence>MAQTIIITGGARGIGKATAEAFLAAGWNVGIVGRTEATVAEMADSHENALALPCDVVDEAQVEAAFDRALETWGRIDCLFNNAGVSVMGGPVDEIPVEDFRRCLEINVTGSFICARAAFGRMRRQDPQGGRIINNGSVSAYVPRWGSAPYTASKHAITGLTRSLSLDGRPYNIACGQIDIGNALTDMAAKMTKGVPQADGSMAVEPVMDVANVASSVLHMASLPLEANVQFMTVMASAMPYIGRG</sequence>
<evidence type="ECO:0000259" key="4">
    <source>
        <dbReference type="SMART" id="SM00822"/>
    </source>
</evidence>
<dbReference type="PRINTS" id="PR00080">
    <property type="entry name" value="SDRFAMILY"/>
</dbReference>
<protein>
    <submittedName>
        <fullName evidence="5">3-oxoacyl-ACP reductase</fullName>
    </submittedName>
</protein>